<accession>A0A6P8B7A1</accession>
<name>A0A6P8B7A1_PYRGI</name>
<keyword evidence="3" id="KW-1185">Reference proteome</keyword>
<protein>
    <submittedName>
        <fullName evidence="4">Uncharacterized protein</fullName>
    </submittedName>
</protein>
<dbReference type="PANTHER" id="PTHR43619">
    <property type="entry name" value="S-ADENOSYL-L-METHIONINE-DEPENDENT METHYLTRANSFERASE YKTD-RELATED"/>
    <property type="match status" value="1"/>
</dbReference>
<dbReference type="GeneID" id="41960146"/>
<dbReference type="KEGG" id="pgri:PgNI_05202"/>
<reference evidence="4" key="3">
    <citation type="submission" date="2025-08" db="UniProtKB">
        <authorList>
            <consortium name="RefSeq"/>
        </authorList>
    </citation>
    <scope>IDENTIFICATION</scope>
    <source>
        <strain evidence="4">NI907</strain>
    </source>
</reference>
<sequence length="434" mass="48729">MSPHEVSPQSQQSQTLQGVEDTLFTTLFAKARDAESENPILGDEYARPLLERCQVDLDRPTFRGADNSAGIQGIAARAKLLDGWVRDFLEEYSGEQVTVVHLGCGMDCRALRVARGPEVRWFDVDFPAVVDLRRRMIDPQPAGDYHLLACDARDSSGWLDQIPTDSPTLVIAEGVLLYWVPSDAETLIRKVVDKLARGGLIFDLTSDVYVRLSEHIHILQENGARWRWGIQDCSAIERLHPAIRFVSEVDLPSPEQLGKTLEVMFGAQFDQVKHELEISSGVYKPILRILQYKFENLESAVEHPQRVVFKLSLSDQVPGHVPQLNSKLSQLIVRLTAIWRWPRAALAKYARPDGKVAFDNLAGGRMLLPWVQRDIFATSATNGCKTEEGGLNARDTVQSIFEVVICVVFLKQGLGCQLTEDMRQGAYYTTTRQE</sequence>
<gene>
    <name evidence="4" type="ORF">PgNI_05202</name>
</gene>
<dbReference type="Proteomes" id="UP000515153">
    <property type="component" value="Chromosome I"/>
</dbReference>
<keyword evidence="2" id="KW-0808">Transferase</keyword>
<dbReference type="CDD" id="cd02440">
    <property type="entry name" value="AdoMet_MTases"/>
    <property type="match status" value="1"/>
</dbReference>
<evidence type="ECO:0000313" key="4">
    <source>
        <dbReference type="RefSeq" id="XP_030983082.1"/>
    </source>
</evidence>
<evidence type="ECO:0000256" key="1">
    <source>
        <dbReference type="ARBA" id="ARBA00022603"/>
    </source>
</evidence>
<dbReference type="InterPro" id="IPR029063">
    <property type="entry name" value="SAM-dependent_MTases_sf"/>
</dbReference>
<proteinExistence type="predicted"/>
<dbReference type="GO" id="GO:0008168">
    <property type="term" value="F:methyltransferase activity"/>
    <property type="evidence" value="ECO:0007669"/>
    <property type="project" value="UniProtKB-KW"/>
</dbReference>
<keyword evidence="1" id="KW-0489">Methyltransferase</keyword>
<reference evidence="4" key="2">
    <citation type="submission" date="2019-10" db="EMBL/GenBank/DDBJ databases">
        <authorList>
            <consortium name="NCBI Genome Project"/>
        </authorList>
    </citation>
    <scope>NUCLEOTIDE SEQUENCE</scope>
    <source>
        <strain evidence="4">NI907</strain>
    </source>
</reference>
<evidence type="ECO:0000256" key="2">
    <source>
        <dbReference type="ARBA" id="ARBA00022679"/>
    </source>
</evidence>
<dbReference type="GO" id="GO:0032259">
    <property type="term" value="P:methylation"/>
    <property type="evidence" value="ECO:0007669"/>
    <property type="project" value="UniProtKB-KW"/>
</dbReference>
<dbReference type="AlphaFoldDB" id="A0A6P8B7A1"/>
<dbReference type="Pfam" id="PF04072">
    <property type="entry name" value="LCM"/>
    <property type="match status" value="1"/>
</dbReference>
<dbReference type="InterPro" id="IPR007213">
    <property type="entry name" value="Ppm1/Ppm2/Tcmp"/>
</dbReference>
<dbReference type="PANTHER" id="PTHR43619:SF2">
    <property type="entry name" value="S-ADENOSYL-L-METHIONINE-DEPENDENT METHYLTRANSFERASES SUPERFAMILY PROTEIN"/>
    <property type="match status" value="1"/>
</dbReference>
<dbReference type="RefSeq" id="XP_030983082.1">
    <property type="nucleotide sequence ID" value="XM_031125237.1"/>
</dbReference>
<dbReference type="Gene3D" id="3.40.50.150">
    <property type="entry name" value="Vaccinia Virus protein VP39"/>
    <property type="match status" value="1"/>
</dbReference>
<organism evidence="3 4">
    <name type="scientific">Pyricularia grisea</name>
    <name type="common">Crabgrass-specific blast fungus</name>
    <name type="synonym">Magnaporthe grisea</name>
    <dbReference type="NCBI Taxonomy" id="148305"/>
    <lineage>
        <taxon>Eukaryota</taxon>
        <taxon>Fungi</taxon>
        <taxon>Dikarya</taxon>
        <taxon>Ascomycota</taxon>
        <taxon>Pezizomycotina</taxon>
        <taxon>Sordariomycetes</taxon>
        <taxon>Sordariomycetidae</taxon>
        <taxon>Magnaporthales</taxon>
        <taxon>Pyriculariaceae</taxon>
        <taxon>Pyricularia</taxon>
    </lineage>
</organism>
<evidence type="ECO:0000313" key="3">
    <source>
        <dbReference type="Proteomes" id="UP000515153"/>
    </source>
</evidence>
<reference evidence="3 4" key="1">
    <citation type="journal article" date="2019" name="Mol. Biol. Evol.">
        <title>Blast fungal genomes show frequent chromosomal changes, gene gains and losses, and effector gene turnover.</title>
        <authorList>
            <person name="Gomez Luciano L.B."/>
            <person name="Jason Tsai I."/>
            <person name="Chuma I."/>
            <person name="Tosa Y."/>
            <person name="Chen Y.H."/>
            <person name="Li J.Y."/>
            <person name="Li M.Y."/>
            <person name="Jade Lu M.Y."/>
            <person name="Nakayashiki H."/>
            <person name="Li W.H."/>
        </authorList>
    </citation>
    <scope>NUCLEOTIDE SEQUENCE [LARGE SCALE GENOMIC DNA]</scope>
    <source>
        <strain evidence="3 4">NI907</strain>
    </source>
</reference>
<dbReference type="SUPFAM" id="SSF53335">
    <property type="entry name" value="S-adenosyl-L-methionine-dependent methyltransferases"/>
    <property type="match status" value="1"/>
</dbReference>